<gene>
    <name evidence="3" type="primary">LOC107122543</name>
</gene>
<name>A0ABM1L5B1_GEKJA</name>
<organism evidence="2 3">
    <name type="scientific">Gekko japonicus</name>
    <name type="common">Schlegel's Japanese gecko</name>
    <dbReference type="NCBI Taxonomy" id="146911"/>
    <lineage>
        <taxon>Eukaryota</taxon>
        <taxon>Metazoa</taxon>
        <taxon>Chordata</taxon>
        <taxon>Craniata</taxon>
        <taxon>Vertebrata</taxon>
        <taxon>Euteleostomi</taxon>
        <taxon>Lepidosauria</taxon>
        <taxon>Squamata</taxon>
        <taxon>Bifurcata</taxon>
        <taxon>Gekkota</taxon>
        <taxon>Gekkonidae</taxon>
        <taxon>Gekkoninae</taxon>
        <taxon>Gekko</taxon>
    </lineage>
</organism>
<proteinExistence type="predicted"/>
<keyword evidence="1" id="KW-0472">Membrane</keyword>
<evidence type="ECO:0000313" key="3">
    <source>
        <dbReference type="RefSeq" id="XP_015281148.1"/>
    </source>
</evidence>
<evidence type="ECO:0000313" key="2">
    <source>
        <dbReference type="Proteomes" id="UP000694871"/>
    </source>
</evidence>
<keyword evidence="1" id="KW-1133">Transmembrane helix</keyword>
<accession>A0ABM1L5B1</accession>
<protein>
    <submittedName>
        <fullName evidence="3">Uroplakin-3a-like</fullName>
    </submittedName>
</protein>
<reference evidence="3" key="1">
    <citation type="submission" date="2025-08" db="UniProtKB">
        <authorList>
            <consortium name="RefSeq"/>
        </authorList>
    </citation>
    <scope>IDENTIFICATION</scope>
</reference>
<dbReference type="Proteomes" id="UP000694871">
    <property type="component" value="Unplaced"/>
</dbReference>
<feature type="non-terminal residue" evidence="3">
    <location>
        <position position="263"/>
    </location>
</feature>
<evidence type="ECO:0000256" key="1">
    <source>
        <dbReference type="SAM" id="Phobius"/>
    </source>
</evidence>
<keyword evidence="2" id="KW-1185">Reference proteome</keyword>
<keyword evidence="1" id="KW-0812">Transmembrane</keyword>
<dbReference type="GeneID" id="107122543"/>
<dbReference type="PANTHER" id="PTHR15446">
    <property type="entry name" value="UROPLAKIN III"/>
    <property type="match status" value="1"/>
</dbReference>
<dbReference type="InterPro" id="IPR024831">
    <property type="entry name" value="Uroplakin-3"/>
</dbReference>
<dbReference type="PANTHER" id="PTHR15446:SF17">
    <property type="entry name" value="UROPLAKIN-3A"/>
    <property type="match status" value="1"/>
</dbReference>
<feature type="transmembrane region" description="Helical" evidence="1">
    <location>
        <begin position="241"/>
        <end position="262"/>
    </location>
</feature>
<sequence length="263" mass="28283">MSEVRQESTSSLQRKKPPWLKLDIHAPMGAAVAGSALEAPDLPAEHQHAVAQILRPQIANPKYVTNNPTLTTVALEKPFCTFDGSVSKSASYEVHLYVMVDSATTISASVMDNGNKSLGATFEQTHGGKLGPYKAATFNVPHCTSPPKLSDIADVAKAPAVLTQYLIRVGDDSACLYDPNLQEACNPPLSEDTSYRFKFVLVDRITDIVKDQTLWSDPIKTSKLKPSSSIDIWPGQRSGGMIAVTFVLSVLTLVVAAAFLAAL</sequence>
<dbReference type="RefSeq" id="XP_015281148.1">
    <property type="nucleotide sequence ID" value="XM_015425662.1"/>
</dbReference>